<reference evidence="3 4" key="1">
    <citation type="submission" date="2019-02" db="EMBL/GenBank/DDBJ databases">
        <title>Draft genome sequence of Amycolatopsis sp. 8-3EHSu isolated from roots of Suaeda maritima.</title>
        <authorList>
            <person name="Duangmal K."/>
            <person name="Chantavorakit T."/>
        </authorList>
    </citation>
    <scope>NUCLEOTIDE SEQUENCE [LARGE SCALE GENOMIC DNA]</scope>
    <source>
        <strain evidence="3 4">8-3EHSu</strain>
    </source>
</reference>
<evidence type="ECO:0000256" key="1">
    <source>
        <dbReference type="SAM" id="MobiDB-lite"/>
    </source>
</evidence>
<evidence type="ECO:0000259" key="2">
    <source>
        <dbReference type="Pfam" id="PF07730"/>
    </source>
</evidence>
<dbReference type="Pfam" id="PF07730">
    <property type="entry name" value="HisKA_3"/>
    <property type="match status" value="1"/>
</dbReference>
<dbReference type="Proteomes" id="UP000292003">
    <property type="component" value="Unassembled WGS sequence"/>
</dbReference>
<evidence type="ECO:0000313" key="3">
    <source>
        <dbReference type="EMBL" id="RZQ61623.1"/>
    </source>
</evidence>
<accession>A0A4Q7J5P4</accession>
<dbReference type="GO" id="GO:0000155">
    <property type="term" value="F:phosphorelay sensor kinase activity"/>
    <property type="evidence" value="ECO:0007669"/>
    <property type="project" value="InterPro"/>
</dbReference>
<gene>
    <name evidence="3" type="ORF">EWH70_21895</name>
</gene>
<comment type="caution">
    <text evidence="3">The sequence shown here is derived from an EMBL/GenBank/DDBJ whole genome shotgun (WGS) entry which is preliminary data.</text>
</comment>
<organism evidence="3 4">
    <name type="scientific">Amycolatopsis suaedae</name>
    <dbReference type="NCBI Taxonomy" id="2510978"/>
    <lineage>
        <taxon>Bacteria</taxon>
        <taxon>Bacillati</taxon>
        <taxon>Actinomycetota</taxon>
        <taxon>Actinomycetes</taxon>
        <taxon>Pseudonocardiales</taxon>
        <taxon>Pseudonocardiaceae</taxon>
        <taxon>Amycolatopsis</taxon>
    </lineage>
</organism>
<protein>
    <submittedName>
        <fullName evidence="3">Histidine kinase</fullName>
    </submittedName>
</protein>
<feature type="compositionally biased region" description="Basic and acidic residues" evidence="1">
    <location>
        <begin position="164"/>
        <end position="180"/>
    </location>
</feature>
<keyword evidence="3" id="KW-0808">Transferase</keyword>
<feature type="domain" description="Signal transduction histidine kinase subgroup 3 dimerisation and phosphoacceptor" evidence="2">
    <location>
        <begin position="75"/>
        <end position="125"/>
    </location>
</feature>
<keyword evidence="4" id="KW-1185">Reference proteome</keyword>
<dbReference type="OrthoDB" id="227596at2"/>
<feature type="region of interest" description="Disordered" evidence="1">
    <location>
        <begin position="110"/>
        <end position="188"/>
    </location>
</feature>
<evidence type="ECO:0000313" key="4">
    <source>
        <dbReference type="Proteomes" id="UP000292003"/>
    </source>
</evidence>
<dbReference type="GO" id="GO:0046983">
    <property type="term" value="F:protein dimerization activity"/>
    <property type="evidence" value="ECO:0007669"/>
    <property type="project" value="InterPro"/>
</dbReference>
<dbReference type="AlphaFoldDB" id="A0A4Q7J5P4"/>
<dbReference type="InterPro" id="IPR011712">
    <property type="entry name" value="Sig_transdc_His_kin_sub3_dim/P"/>
</dbReference>
<sequence length="188" mass="20025">MISVALCRRALGGVGCLGGDGRRHRWGAGLDDRFAMQPFTTYAAWSALLAILIGSRGATRSQLEVAAARQVLLDERARIARELHDVVAHHVSTIAVTAETAPYRLAALPDDHRRPRRNRLRRVSGTGGHADAGQRVACGRRGAGRPTARLGGRRGPPHAATSADRARRPPARGHDVRRGVPDPAGGPA</sequence>
<proteinExistence type="predicted"/>
<keyword evidence="3" id="KW-0418">Kinase</keyword>
<name>A0A4Q7J5P4_9PSEU</name>
<dbReference type="Gene3D" id="1.20.5.1930">
    <property type="match status" value="1"/>
</dbReference>
<dbReference type="GO" id="GO:0016020">
    <property type="term" value="C:membrane"/>
    <property type="evidence" value="ECO:0007669"/>
    <property type="project" value="InterPro"/>
</dbReference>
<dbReference type="EMBL" id="SFCC01000011">
    <property type="protein sequence ID" value="RZQ61623.1"/>
    <property type="molecule type" value="Genomic_DNA"/>
</dbReference>